<name>A0ABT3ECT4_STRAP</name>
<sequence length="87" mass="10114">GEFFEIDNGHDFYATQTLLTPDGRRVMIAWMNAWDSPMYEKEDGWAGALTLPRELVIRDGRLCQLPIKELKTLREKILFDGKLEKDV</sequence>
<evidence type="ECO:0000256" key="3">
    <source>
        <dbReference type="ARBA" id="ARBA00023295"/>
    </source>
</evidence>
<protein>
    <submittedName>
        <fullName evidence="5">Glycoside hydrolase family 32 protein</fullName>
    </submittedName>
</protein>
<dbReference type="SUPFAM" id="SSF75005">
    <property type="entry name" value="Arabinanase/levansucrase/invertase"/>
    <property type="match status" value="1"/>
</dbReference>
<reference evidence="5 6" key="1">
    <citation type="submission" date="2022-10" db="EMBL/GenBank/DDBJ databases">
        <title>Comparative genomic study of S. anginosus.</title>
        <authorList>
            <person name="Prasad A."/>
            <person name="Ene A."/>
            <person name="Jablonska S."/>
            <person name="Du J."/>
            <person name="Wolfe A.J."/>
            <person name="Putonti C."/>
        </authorList>
    </citation>
    <scope>NUCLEOTIDE SEQUENCE [LARGE SCALE GENOMIC DNA]</scope>
    <source>
        <strain evidence="5 6">UMB9231</strain>
    </source>
</reference>
<evidence type="ECO:0000313" key="5">
    <source>
        <dbReference type="EMBL" id="MCW1043242.1"/>
    </source>
</evidence>
<comment type="similarity">
    <text evidence="1">Belongs to the glycosyl hydrolase 32 family.</text>
</comment>
<dbReference type="GO" id="GO:0016787">
    <property type="term" value="F:hydrolase activity"/>
    <property type="evidence" value="ECO:0007669"/>
    <property type="project" value="UniProtKB-KW"/>
</dbReference>
<organism evidence="5 6">
    <name type="scientific">Streptococcus anginosus</name>
    <dbReference type="NCBI Taxonomy" id="1328"/>
    <lineage>
        <taxon>Bacteria</taxon>
        <taxon>Bacillati</taxon>
        <taxon>Bacillota</taxon>
        <taxon>Bacilli</taxon>
        <taxon>Lactobacillales</taxon>
        <taxon>Streptococcaceae</taxon>
        <taxon>Streptococcus</taxon>
        <taxon>Streptococcus anginosus group</taxon>
    </lineage>
</organism>
<dbReference type="InterPro" id="IPR023296">
    <property type="entry name" value="Glyco_hydro_beta-prop_sf"/>
</dbReference>
<accession>A0ABT3ECT4</accession>
<dbReference type="Proteomes" id="UP001526076">
    <property type="component" value="Unassembled WGS sequence"/>
</dbReference>
<evidence type="ECO:0000259" key="4">
    <source>
        <dbReference type="Pfam" id="PF00251"/>
    </source>
</evidence>
<keyword evidence="6" id="KW-1185">Reference proteome</keyword>
<dbReference type="EMBL" id="JAPAHU010000313">
    <property type="protein sequence ID" value="MCW1043242.1"/>
    <property type="molecule type" value="Genomic_DNA"/>
</dbReference>
<gene>
    <name evidence="5" type="ORF">OJ597_12770</name>
</gene>
<evidence type="ECO:0000256" key="2">
    <source>
        <dbReference type="ARBA" id="ARBA00022801"/>
    </source>
</evidence>
<keyword evidence="3" id="KW-0326">Glycosidase</keyword>
<feature type="domain" description="Glycosyl hydrolase family 32 N-terminal" evidence="4">
    <location>
        <begin position="2"/>
        <end position="66"/>
    </location>
</feature>
<dbReference type="PANTHER" id="PTHR43101:SF1">
    <property type="entry name" value="BETA-FRUCTOSIDASE"/>
    <property type="match status" value="1"/>
</dbReference>
<dbReference type="Pfam" id="PF00251">
    <property type="entry name" value="Glyco_hydro_32N"/>
    <property type="match status" value="1"/>
</dbReference>
<feature type="non-terminal residue" evidence="5">
    <location>
        <position position="87"/>
    </location>
</feature>
<comment type="caution">
    <text evidence="5">The sequence shown here is derived from an EMBL/GenBank/DDBJ whole genome shotgun (WGS) entry which is preliminary data.</text>
</comment>
<proteinExistence type="inferred from homology"/>
<evidence type="ECO:0000256" key="1">
    <source>
        <dbReference type="ARBA" id="ARBA00009902"/>
    </source>
</evidence>
<dbReference type="InterPro" id="IPR013148">
    <property type="entry name" value="Glyco_hydro_32_N"/>
</dbReference>
<dbReference type="Gene3D" id="2.115.10.20">
    <property type="entry name" value="Glycosyl hydrolase domain, family 43"/>
    <property type="match status" value="1"/>
</dbReference>
<dbReference type="PANTHER" id="PTHR43101">
    <property type="entry name" value="BETA-FRUCTOSIDASE"/>
    <property type="match status" value="1"/>
</dbReference>
<feature type="non-terminal residue" evidence="5">
    <location>
        <position position="1"/>
    </location>
</feature>
<dbReference type="InterPro" id="IPR051214">
    <property type="entry name" value="GH32_Enzymes"/>
</dbReference>
<keyword evidence="2 5" id="KW-0378">Hydrolase</keyword>
<evidence type="ECO:0000313" key="6">
    <source>
        <dbReference type="Proteomes" id="UP001526076"/>
    </source>
</evidence>